<dbReference type="PANTHER" id="PTHR47327:SF11">
    <property type="entry name" value="PROTEIN CBG21204"/>
    <property type="match status" value="1"/>
</dbReference>
<evidence type="ECO:0000256" key="2">
    <source>
        <dbReference type="SAM" id="SignalP"/>
    </source>
</evidence>
<evidence type="ECO:0000313" key="5">
    <source>
        <dbReference type="Proteomes" id="UP000829354"/>
    </source>
</evidence>
<feature type="domain" description="Apple" evidence="3">
    <location>
        <begin position="280"/>
        <end position="368"/>
    </location>
</feature>
<sequence>MFKDTVILLLICLLSTTKSSNLIEDITDKEVAMADADDHLQTFPTPPPIGTTTSSGDALFTRMNEILRKEDKQKSQNFQIFNEQDLVTNSNSNPYFSTTRKPKNRSDSMQKARDPDGHNQVIAGIPDLSDPCFRRYENSIVVNAQPYERRSSTGLIHCKSHCLNSQIGVYTCRSFVYDNVNRVCDLFAHVGDQAPARLLKFQTRDYFEPTDIVHCLSIINKPSEDPHTDSDSEDVDPPSPPPPSSPIKALATNTDTRDEKIPEPQNPEDVVTSSESLDTCPRGKQSTFLRTEGFELFKHDEQEMVVEDVAECAKACIENKVNGVALTCKSFDFLTTTSTCSFTSEAAVPVGNGQLKQKDEASYHEKICVSKDFVETCPSTFFSRHPQMILVGFAESVSDSPSFEHCFDTCINSYQLFGFNCTSGMYYFEENQLNCILNSENRNTQSELFTEENTDIVDYFEVECTRPKTEKVFKKRKMSGVRNFETDAIGADKMLMNHDNDMEDDGSKWESWSECQEGKQTRRKTCHNFNKIEDCAEEVRDCEEPIGMKMSIRRSEDLEDSGVLKNRENGEEVNGADVEVEEAYGRNAFNYGGHERVHFRASSYSGEFILGEFIFGSSANEGGNRRSEAENPSDRLQMSVKRVLSSFYVLFVWIKTQFTHKTTGMVSPTV</sequence>
<dbReference type="Proteomes" id="UP000829354">
    <property type="component" value="Chromosome III"/>
</dbReference>
<dbReference type="SUPFAM" id="SSF57414">
    <property type="entry name" value="Hairpin loop containing domain-like"/>
    <property type="match status" value="3"/>
</dbReference>
<evidence type="ECO:0000313" key="4">
    <source>
        <dbReference type="EMBL" id="UMM25650.1"/>
    </source>
</evidence>
<feature type="domain" description="Apple" evidence="3">
    <location>
        <begin position="377"/>
        <end position="464"/>
    </location>
</feature>
<feature type="compositionally biased region" description="Polar residues" evidence="1">
    <location>
        <begin position="89"/>
        <end position="99"/>
    </location>
</feature>
<feature type="region of interest" description="Disordered" evidence="1">
    <location>
        <begin position="223"/>
        <end position="284"/>
    </location>
</feature>
<accession>A0AAE9JD69</accession>
<organism evidence="4 5">
    <name type="scientific">Caenorhabditis briggsae</name>
    <dbReference type="NCBI Taxonomy" id="6238"/>
    <lineage>
        <taxon>Eukaryota</taxon>
        <taxon>Metazoa</taxon>
        <taxon>Ecdysozoa</taxon>
        <taxon>Nematoda</taxon>
        <taxon>Chromadorea</taxon>
        <taxon>Rhabditida</taxon>
        <taxon>Rhabditina</taxon>
        <taxon>Rhabditomorpha</taxon>
        <taxon>Rhabditoidea</taxon>
        <taxon>Rhabditidae</taxon>
        <taxon>Peloderinae</taxon>
        <taxon>Caenorhabditis</taxon>
    </lineage>
</organism>
<dbReference type="PROSITE" id="PS50948">
    <property type="entry name" value="PAN"/>
    <property type="match status" value="3"/>
</dbReference>
<protein>
    <recommendedName>
        <fullName evidence="3">Apple domain-containing protein</fullName>
    </recommendedName>
</protein>
<keyword evidence="5" id="KW-1185">Reference proteome</keyword>
<dbReference type="CDD" id="cd01099">
    <property type="entry name" value="PAN_AP_HGF"/>
    <property type="match status" value="1"/>
</dbReference>
<feature type="signal peptide" evidence="2">
    <location>
        <begin position="1"/>
        <end position="19"/>
    </location>
</feature>
<evidence type="ECO:0000259" key="3">
    <source>
        <dbReference type="PROSITE" id="PS50948"/>
    </source>
</evidence>
<feature type="domain" description="Apple" evidence="3">
    <location>
        <begin position="132"/>
        <end position="211"/>
    </location>
</feature>
<name>A0AAE9JD69_CAEBR</name>
<gene>
    <name evidence="4" type="ORF">L5515_005384</name>
</gene>
<dbReference type="Gene3D" id="3.50.4.10">
    <property type="entry name" value="Hepatocyte Growth Factor"/>
    <property type="match status" value="3"/>
</dbReference>
<dbReference type="PANTHER" id="PTHR47327">
    <property type="entry name" value="FI18240P1-RELATED"/>
    <property type="match status" value="1"/>
</dbReference>
<proteinExistence type="predicted"/>
<feature type="chain" id="PRO_5042262293" description="Apple domain-containing protein" evidence="2">
    <location>
        <begin position="20"/>
        <end position="670"/>
    </location>
</feature>
<evidence type="ECO:0000256" key="1">
    <source>
        <dbReference type="SAM" id="MobiDB-lite"/>
    </source>
</evidence>
<dbReference type="Pfam" id="PF00024">
    <property type="entry name" value="PAN_1"/>
    <property type="match status" value="3"/>
</dbReference>
<dbReference type="EMBL" id="CP092622">
    <property type="protein sequence ID" value="UMM25650.1"/>
    <property type="molecule type" value="Genomic_DNA"/>
</dbReference>
<dbReference type="SMART" id="SM00473">
    <property type="entry name" value="PAN_AP"/>
    <property type="match status" value="3"/>
</dbReference>
<keyword evidence="2" id="KW-0732">Signal</keyword>
<dbReference type="AlphaFoldDB" id="A0AAE9JD69"/>
<feature type="compositionally biased region" description="Basic and acidic residues" evidence="1">
    <location>
        <begin position="104"/>
        <end position="117"/>
    </location>
</feature>
<reference evidence="4 5" key="1">
    <citation type="submission" date="2022-04" db="EMBL/GenBank/DDBJ databases">
        <title>Chromosome-level reference genomes for two strains of Caenorhabditis briggsae: an improved platform for comparative genomics.</title>
        <authorList>
            <person name="Stevens L."/>
            <person name="Andersen E."/>
        </authorList>
    </citation>
    <scope>NUCLEOTIDE SEQUENCE [LARGE SCALE GENOMIC DNA]</scope>
    <source>
        <strain evidence="4">VX34</strain>
        <tissue evidence="4">Whole-organism</tissue>
    </source>
</reference>
<feature type="region of interest" description="Disordered" evidence="1">
    <location>
        <begin position="89"/>
        <end position="120"/>
    </location>
</feature>
<dbReference type="InterPro" id="IPR052774">
    <property type="entry name" value="Celegans_DevNeuronal_Protein"/>
</dbReference>
<dbReference type="InterPro" id="IPR003609">
    <property type="entry name" value="Pan_app"/>
</dbReference>